<dbReference type="GO" id="GO:0005886">
    <property type="term" value="C:plasma membrane"/>
    <property type="evidence" value="ECO:0007669"/>
    <property type="project" value="TreeGrafter"/>
</dbReference>
<feature type="transmembrane region" description="Helical" evidence="10">
    <location>
        <begin position="338"/>
        <end position="357"/>
    </location>
</feature>
<feature type="transmembrane region" description="Helical" evidence="10">
    <location>
        <begin position="185"/>
        <end position="207"/>
    </location>
</feature>
<evidence type="ECO:0000256" key="9">
    <source>
        <dbReference type="SAM" id="MobiDB-lite"/>
    </source>
</evidence>
<reference evidence="11 12" key="1">
    <citation type="submission" date="2016-06" db="EMBL/GenBank/DDBJ databases">
        <authorList>
            <person name="Kjaerup R.B."/>
            <person name="Dalgaard T.S."/>
            <person name="Juul-Madsen H.R."/>
        </authorList>
    </citation>
    <scope>NUCLEOTIDE SEQUENCE [LARGE SCALE GENOMIC DNA]</scope>
</reference>
<keyword evidence="5 10" id="KW-0812">Transmembrane</keyword>
<feature type="region of interest" description="Disordered" evidence="9">
    <location>
        <begin position="38"/>
        <end position="65"/>
    </location>
</feature>
<evidence type="ECO:0000256" key="7">
    <source>
        <dbReference type="ARBA" id="ARBA00023136"/>
    </source>
</evidence>
<proteinExistence type="inferred from homology"/>
<dbReference type="GO" id="GO:0015851">
    <property type="term" value="P:nucleobase transport"/>
    <property type="evidence" value="ECO:0007669"/>
    <property type="project" value="UniProtKB-ARBA"/>
</dbReference>
<keyword evidence="3 8" id="KW-0813">Transport</keyword>
<dbReference type="GO" id="GO:0022857">
    <property type="term" value="F:transmembrane transporter activity"/>
    <property type="evidence" value="ECO:0007669"/>
    <property type="project" value="InterPro"/>
</dbReference>
<gene>
    <name evidence="11" type="ORF">ZT3D7_G63</name>
</gene>
<feature type="transmembrane region" description="Helical" evidence="10">
    <location>
        <begin position="106"/>
        <end position="125"/>
    </location>
</feature>
<evidence type="ECO:0000256" key="10">
    <source>
        <dbReference type="SAM" id="Phobius"/>
    </source>
</evidence>
<keyword evidence="12" id="KW-1185">Reference proteome</keyword>
<feature type="transmembrane region" description="Helical" evidence="10">
    <location>
        <begin position="253"/>
        <end position="275"/>
    </location>
</feature>
<feature type="transmembrane region" description="Helical" evidence="10">
    <location>
        <begin position="146"/>
        <end position="165"/>
    </location>
</feature>
<accession>A0A1X7RBV3</accession>
<feature type="transmembrane region" description="Helical" evidence="10">
    <location>
        <begin position="406"/>
        <end position="428"/>
    </location>
</feature>
<name>A0A1X7RBV3_ZYMT9</name>
<feature type="transmembrane region" description="Helical" evidence="10">
    <location>
        <begin position="284"/>
        <end position="306"/>
    </location>
</feature>
<keyword evidence="4" id="KW-0597">Phosphoprotein</keyword>
<protein>
    <recommendedName>
        <fullName evidence="13">Purine-cytosine permease FCY21</fullName>
    </recommendedName>
</protein>
<feature type="transmembrane region" description="Helical" evidence="10">
    <location>
        <begin position="378"/>
        <end position="394"/>
    </location>
</feature>
<dbReference type="GO" id="GO:0000329">
    <property type="term" value="C:fungal-type vacuole membrane"/>
    <property type="evidence" value="ECO:0007669"/>
    <property type="project" value="TreeGrafter"/>
</dbReference>
<dbReference type="AlphaFoldDB" id="A0A1X7RBV3"/>
<evidence type="ECO:0000313" key="12">
    <source>
        <dbReference type="Proteomes" id="UP000215127"/>
    </source>
</evidence>
<evidence type="ECO:0000256" key="4">
    <source>
        <dbReference type="ARBA" id="ARBA00022553"/>
    </source>
</evidence>
<dbReference type="Gene3D" id="1.10.4160.10">
    <property type="entry name" value="Hydantoin permease"/>
    <property type="match status" value="1"/>
</dbReference>
<dbReference type="PANTHER" id="PTHR31806">
    <property type="entry name" value="PURINE-CYTOSINE PERMEASE FCY2-RELATED"/>
    <property type="match status" value="1"/>
</dbReference>
<evidence type="ECO:0000256" key="1">
    <source>
        <dbReference type="ARBA" id="ARBA00004141"/>
    </source>
</evidence>
<dbReference type="EMBL" id="LT853692">
    <property type="protein sequence ID" value="SMQ44919.1"/>
    <property type="molecule type" value="Genomic_DNA"/>
</dbReference>
<feature type="transmembrane region" description="Helical" evidence="10">
    <location>
        <begin position="449"/>
        <end position="468"/>
    </location>
</feature>
<dbReference type="InterPro" id="IPR026030">
    <property type="entry name" value="Pur-cyt_permease_Fcy2/21/22"/>
</dbReference>
<feature type="compositionally biased region" description="Low complexity" evidence="9">
    <location>
        <begin position="51"/>
        <end position="62"/>
    </location>
</feature>
<feature type="transmembrane region" description="Helical" evidence="10">
    <location>
        <begin position="70"/>
        <end position="94"/>
    </location>
</feature>
<comment type="similarity">
    <text evidence="2 8">Belongs to the purine-cytosine permease (2.A.39) family.</text>
</comment>
<evidence type="ECO:0000256" key="6">
    <source>
        <dbReference type="ARBA" id="ARBA00022989"/>
    </source>
</evidence>
<evidence type="ECO:0000313" key="11">
    <source>
        <dbReference type="EMBL" id="SMQ44919.1"/>
    </source>
</evidence>
<keyword evidence="6 10" id="KW-1133">Transmembrane helix</keyword>
<evidence type="ECO:0008006" key="13">
    <source>
        <dbReference type="Google" id="ProtNLM"/>
    </source>
</evidence>
<feature type="transmembrane region" description="Helical" evidence="10">
    <location>
        <begin position="214"/>
        <end position="233"/>
    </location>
</feature>
<evidence type="ECO:0000256" key="2">
    <source>
        <dbReference type="ARBA" id="ARBA00008974"/>
    </source>
</evidence>
<dbReference type="Proteomes" id="UP000215127">
    <property type="component" value="Chromosome 1"/>
</dbReference>
<dbReference type="FunFam" id="1.10.4160.10:FF:000002">
    <property type="entry name" value="Purine-cytosine permease fcyB"/>
    <property type="match status" value="1"/>
</dbReference>
<evidence type="ECO:0000256" key="8">
    <source>
        <dbReference type="PIRNR" id="PIRNR002744"/>
    </source>
</evidence>
<dbReference type="InterPro" id="IPR001248">
    <property type="entry name" value="Pur-cyt_permease"/>
</dbReference>
<dbReference type="PIRSF" id="PIRSF002744">
    <property type="entry name" value="Pur-cyt_permease"/>
    <property type="match status" value="1"/>
</dbReference>
<dbReference type="PANTHER" id="PTHR31806:SF8">
    <property type="entry name" value="TRANSPORTER, PUTATIVE (AFU_ORTHOLOGUE AFUA_2G03000)-RELATED"/>
    <property type="match status" value="1"/>
</dbReference>
<evidence type="ECO:0000256" key="3">
    <source>
        <dbReference type="ARBA" id="ARBA00022448"/>
    </source>
</evidence>
<comment type="subcellular location">
    <subcellularLocation>
        <location evidence="1">Membrane</location>
        <topology evidence="1">Multi-pass membrane protein</topology>
    </subcellularLocation>
</comment>
<sequence>MRFNERCEVYTTAKAKRPCQISTREMSRRMPWIHLRCTVRSRPHPPPPQKAAQGTSSAASSTERNPTSTFGFLQIMLMWMSINMTAVVIVLGFLGPITFSLSFKDASLLAVFGAIVGATPVAYIATFGPRSGNRTMILTRYITGWWPSKVIVILTLIILMGYVLLDAVIGGQILSAVSPNASLSVIVGIVIVCILTWIVTAFGYCVFHHFERYAWIPSLIVICLLIGVSAPKWNLEPGPALPPRTLAGNRLSFFSLCLAAEITYAESGADMFVYYPSTTSRTKVFLSTLAGLTLSSAIALITGIGLGSGTLTDPAWSSAYSVSAGALIVEAFRPLGNFGSFCSVLVALGIVANMVLPTYASGVDFQAFGRWFERVPRIVWNTVALVVPMIGAIAGREHLAEIFSNFLALMGYWVSIWIAIVVEEHILFRKLGGKGWKWEDWNDRTKLPIGIAAGVAFLVGWVGAIMGMSQVWYVGPLAKLVSEQGADIGNYVGFSWALVVYPPLRWVELRWVGR</sequence>
<organism evidence="11 12">
    <name type="scientific">Zymoseptoria tritici (strain ST99CH_3D7)</name>
    <dbReference type="NCBI Taxonomy" id="1276538"/>
    <lineage>
        <taxon>Eukaryota</taxon>
        <taxon>Fungi</taxon>
        <taxon>Dikarya</taxon>
        <taxon>Ascomycota</taxon>
        <taxon>Pezizomycotina</taxon>
        <taxon>Dothideomycetes</taxon>
        <taxon>Dothideomycetidae</taxon>
        <taxon>Mycosphaerellales</taxon>
        <taxon>Mycosphaerellaceae</taxon>
        <taxon>Zymoseptoria</taxon>
    </lineage>
</organism>
<evidence type="ECO:0000256" key="5">
    <source>
        <dbReference type="ARBA" id="ARBA00022692"/>
    </source>
</evidence>
<dbReference type="Pfam" id="PF02133">
    <property type="entry name" value="Transp_cyt_pur"/>
    <property type="match status" value="1"/>
</dbReference>
<keyword evidence="7 8" id="KW-0472">Membrane</keyword>
<dbReference type="STRING" id="1276538.A0A1X7RBV3"/>